<proteinExistence type="predicted"/>
<reference evidence="3 4" key="1">
    <citation type="submission" date="2020-04" db="EMBL/GenBank/DDBJ databases">
        <authorList>
            <person name="De Canck E."/>
        </authorList>
    </citation>
    <scope>NUCLEOTIDE SEQUENCE [LARGE SCALE GENOMIC DNA]</scope>
    <source>
        <strain evidence="3 4">LMG 22037</strain>
    </source>
</reference>
<dbReference type="Proteomes" id="UP000494249">
    <property type="component" value="Unassembled WGS sequence"/>
</dbReference>
<dbReference type="EMBL" id="CADIKB010000005">
    <property type="protein sequence ID" value="CAB3664494.1"/>
    <property type="molecule type" value="Genomic_DNA"/>
</dbReference>
<feature type="signal peptide" evidence="2">
    <location>
        <begin position="1"/>
        <end position="33"/>
    </location>
</feature>
<name>A0A6J5AI94_9BURK</name>
<gene>
    <name evidence="3" type="ORF">LMG22037_01635</name>
</gene>
<sequence>MTVSPNTRFAVPAGLCTGTVGLALALLVSSADAASSCPTVITSPAGSAFDTASLIADTGSPQAALTRLRAMLSKLGWGTRCTMLRDVNACNETVDLAKRAVVALEACAPTAPPETGADRRVEKNRGRPQSAELDQ</sequence>
<evidence type="ECO:0008006" key="5">
    <source>
        <dbReference type="Google" id="ProtNLM"/>
    </source>
</evidence>
<feature type="chain" id="PRO_5027051422" description="UrcA family protein" evidence="2">
    <location>
        <begin position="34"/>
        <end position="135"/>
    </location>
</feature>
<evidence type="ECO:0000256" key="2">
    <source>
        <dbReference type="SAM" id="SignalP"/>
    </source>
</evidence>
<keyword evidence="2" id="KW-0732">Signal</keyword>
<organism evidence="3 4">
    <name type="scientific">Paraburkholderia phenoliruptrix</name>
    <dbReference type="NCBI Taxonomy" id="252970"/>
    <lineage>
        <taxon>Bacteria</taxon>
        <taxon>Pseudomonadati</taxon>
        <taxon>Pseudomonadota</taxon>
        <taxon>Betaproteobacteria</taxon>
        <taxon>Burkholderiales</taxon>
        <taxon>Burkholderiaceae</taxon>
        <taxon>Paraburkholderia</taxon>
    </lineage>
</organism>
<feature type="region of interest" description="Disordered" evidence="1">
    <location>
        <begin position="110"/>
        <end position="135"/>
    </location>
</feature>
<dbReference type="AlphaFoldDB" id="A0A6J5AI94"/>
<feature type="compositionally biased region" description="Basic and acidic residues" evidence="1">
    <location>
        <begin position="116"/>
        <end position="125"/>
    </location>
</feature>
<accession>A0A6J5AI94</accession>
<dbReference type="RefSeq" id="WP_035477452.1">
    <property type="nucleotide sequence ID" value="NZ_CADFGL010000002.1"/>
</dbReference>
<evidence type="ECO:0000256" key="1">
    <source>
        <dbReference type="SAM" id="MobiDB-lite"/>
    </source>
</evidence>
<protein>
    <recommendedName>
        <fullName evidence="5">UrcA family protein</fullName>
    </recommendedName>
</protein>
<evidence type="ECO:0000313" key="3">
    <source>
        <dbReference type="EMBL" id="CAB3664494.1"/>
    </source>
</evidence>
<evidence type="ECO:0000313" key="4">
    <source>
        <dbReference type="Proteomes" id="UP000494249"/>
    </source>
</evidence>